<proteinExistence type="predicted"/>
<dbReference type="Pfam" id="PF01607">
    <property type="entry name" value="CBM_14"/>
    <property type="match status" value="3"/>
</dbReference>
<reference evidence="8 9" key="1">
    <citation type="submission" date="2023-03" db="EMBL/GenBank/DDBJ databases">
        <title>High-quality genome of Scylla paramamosain provides insights in environmental adaptation.</title>
        <authorList>
            <person name="Zhang L."/>
        </authorList>
    </citation>
    <scope>NUCLEOTIDE SEQUENCE [LARGE SCALE GENOMIC DNA]</scope>
    <source>
        <strain evidence="8">LZ_2023a</strain>
        <tissue evidence="8">Muscle</tissue>
    </source>
</reference>
<evidence type="ECO:0000259" key="7">
    <source>
        <dbReference type="PROSITE" id="PS50940"/>
    </source>
</evidence>
<dbReference type="PANTHER" id="PTHR23301">
    <property type="entry name" value="CHITIN BINDING PERITROPHIN-A"/>
    <property type="match status" value="1"/>
</dbReference>
<dbReference type="PROSITE" id="PS50940">
    <property type="entry name" value="CHIT_BIND_II"/>
    <property type="match status" value="3"/>
</dbReference>
<keyword evidence="2 6" id="KW-0732">Signal</keyword>
<sequence length="221" mass="24549">MFRAAVLSTLLALATAQYNDCPEPEGLQLYPHPTSCNEFYKCANGSLTHEVCENGLLFDGKGGAVHNHCNYHWAVDCGEREADLTPLGKGICEYSFGIYSNGPCEIDYTLCVYGEPKYEPCTPGLAYDERIHGCNWPDLLEYCNPQEIVGFQCPAYVDSKDPAARFLPHPRYPTSDCGRYIVCVEGNPRLVGCGDYAVFNPNTLTCEEPDLVPQCANYFKK</sequence>
<dbReference type="SMART" id="SM00494">
    <property type="entry name" value="ChtBD2"/>
    <property type="match status" value="3"/>
</dbReference>
<keyword evidence="9" id="KW-1185">Reference proteome</keyword>
<dbReference type="Proteomes" id="UP001487740">
    <property type="component" value="Unassembled WGS sequence"/>
</dbReference>
<feature type="signal peptide" evidence="6">
    <location>
        <begin position="1"/>
        <end position="16"/>
    </location>
</feature>
<evidence type="ECO:0000256" key="5">
    <source>
        <dbReference type="ARBA" id="ARBA00023180"/>
    </source>
</evidence>
<dbReference type="InterPro" id="IPR002557">
    <property type="entry name" value="Chitin-bd_dom"/>
</dbReference>
<evidence type="ECO:0000256" key="6">
    <source>
        <dbReference type="SAM" id="SignalP"/>
    </source>
</evidence>
<protein>
    <recommendedName>
        <fullName evidence="7">Chitin-binding type-2 domain-containing protein</fullName>
    </recommendedName>
</protein>
<dbReference type="GO" id="GO:0005576">
    <property type="term" value="C:extracellular region"/>
    <property type="evidence" value="ECO:0007669"/>
    <property type="project" value="InterPro"/>
</dbReference>
<evidence type="ECO:0000313" key="8">
    <source>
        <dbReference type="EMBL" id="KAK8403983.1"/>
    </source>
</evidence>
<feature type="domain" description="Chitin-binding type-2" evidence="7">
    <location>
        <begin position="150"/>
        <end position="217"/>
    </location>
</feature>
<gene>
    <name evidence="8" type="ORF">O3P69_000203</name>
</gene>
<evidence type="ECO:0000256" key="2">
    <source>
        <dbReference type="ARBA" id="ARBA00022729"/>
    </source>
</evidence>
<evidence type="ECO:0000313" key="9">
    <source>
        <dbReference type="Proteomes" id="UP001487740"/>
    </source>
</evidence>
<accession>A0AAW0UXM1</accession>
<dbReference type="AlphaFoldDB" id="A0AAW0UXM1"/>
<dbReference type="SUPFAM" id="SSF57625">
    <property type="entry name" value="Invertebrate chitin-binding proteins"/>
    <property type="match status" value="3"/>
</dbReference>
<comment type="caution">
    <text evidence="8">The sequence shown here is derived from an EMBL/GenBank/DDBJ whole genome shotgun (WGS) entry which is preliminary data.</text>
</comment>
<organism evidence="8 9">
    <name type="scientific">Scylla paramamosain</name>
    <name type="common">Mud crab</name>
    <dbReference type="NCBI Taxonomy" id="85552"/>
    <lineage>
        <taxon>Eukaryota</taxon>
        <taxon>Metazoa</taxon>
        <taxon>Ecdysozoa</taxon>
        <taxon>Arthropoda</taxon>
        <taxon>Crustacea</taxon>
        <taxon>Multicrustacea</taxon>
        <taxon>Malacostraca</taxon>
        <taxon>Eumalacostraca</taxon>
        <taxon>Eucarida</taxon>
        <taxon>Decapoda</taxon>
        <taxon>Pleocyemata</taxon>
        <taxon>Brachyura</taxon>
        <taxon>Eubrachyura</taxon>
        <taxon>Portunoidea</taxon>
        <taxon>Portunidae</taxon>
        <taxon>Portuninae</taxon>
        <taxon>Scylla</taxon>
    </lineage>
</organism>
<feature type="chain" id="PRO_5043452266" description="Chitin-binding type-2 domain-containing protein" evidence="6">
    <location>
        <begin position="17"/>
        <end position="221"/>
    </location>
</feature>
<keyword evidence="1" id="KW-0147">Chitin-binding</keyword>
<evidence type="ECO:0000256" key="4">
    <source>
        <dbReference type="ARBA" id="ARBA00023157"/>
    </source>
</evidence>
<keyword evidence="3" id="KW-0677">Repeat</keyword>
<keyword evidence="5" id="KW-0325">Glycoprotein</keyword>
<dbReference type="Gene3D" id="2.170.140.10">
    <property type="entry name" value="Chitin binding domain"/>
    <property type="match status" value="3"/>
</dbReference>
<feature type="domain" description="Chitin-binding type-2" evidence="7">
    <location>
        <begin position="89"/>
        <end position="145"/>
    </location>
</feature>
<feature type="domain" description="Chitin-binding type-2" evidence="7">
    <location>
        <begin position="18"/>
        <end position="79"/>
    </location>
</feature>
<dbReference type="EMBL" id="JARAKH010000005">
    <property type="protein sequence ID" value="KAK8403983.1"/>
    <property type="molecule type" value="Genomic_DNA"/>
</dbReference>
<dbReference type="PANTHER" id="PTHR23301:SF107">
    <property type="entry name" value="LD20793P"/>
    <property type="match status" value="1"/>
</dbReference>
<evidence type="ECO:0000256" key="1">
    <source>
        <dbReference type="ARBA" id="ARBA00022669"/>
    </source>
</evidence>
<dbReference type="InterPro" id="IPR036508">
    <property type="entry name" value="Chitin-bd_dom_sf"/>
</dbReference>
<evidence type="ECO:0000256" key="3">
    <source>
        <dbReference type="ARBA" id="ARBA00022737"/>
    </source>
</evidence>
<name>A0AAW0UXM1_SCYPA</name>
<dbReference type="GO" id="GO:0008061">
    <property type="term" value="F:chitin binding"/>
    <property type="evidence" value="ECO:0007669"/>
    <property type="project" value="UniProtKB-KW"/>
</dbReference>
<dbReference type="InterPro" id="IPR051940">
    <property type="entry name" value="Chitin_bind-dev_reg"/>
</dbReference>
<keyword evidence="4" id="KW-1015">Disulfide bond</keyword>